<evidence type="ECO:0000256" key="1">
    <source>
        <dbReference type="ARBA" id="ARBA00009437"/>
    </source>
</evidence>
<dbReference type="InterPro" id="IPR036388">
    <property type="entry name" value="WH-like_DNA-bd_sf"/>
</dbReference>
<comment type="similarity">
    <text evidence="1">Belongs to the LysR transcriptional regulatory family.</text>
</comment>
<evidence type="ECO:0000256" key="4">
    <source>
        <dbReference type="ARBA" id="ARBA00022679"/>
    </source>
</evidence>
<proteinExistence type="inferred from homology"/>
<feature type="compositionally biased region" description="Basic and acidic residues" evidence="8">
    <location>
        <begin position="1"/>
        <end position="17"/>
    </location>
</feature>
<dbReference type="GO" id="GO:0003677">
    <property type="term" value="F:DNA binding"/>
    <property type="evidence" value="ECO:0007669"/>
    <property type="project" value="UniProtKB-KW"/>
</dbReference>
<dbReference type="Pfam" id="PF00591">
    <property type="entry name" value="Glycos_transf_3"/>
    <property type="match status" value="1"/>
</dbReference>
<protein>
    <submittedName>
        <fullName evidence="10">Transcriptional regulator, LysR family</fullName>
    </submittedName>
</protein>
<evidence type="ECO:0000313" key="11">
    <source>
        <dbReference type="Proteomes" id="UP000246073"/>
    </source>
</evidence>
<evidence type="ECO:0000259" key="9">
    <source>
        <dbReference type="PROSITE" id="PS50931"/>
    </source>
</evidence>
<dbReference type="InterPro" id="IPR050389">
    <property type="entry name" value="LysR-type_TF"/>
</dbReference>
<evidence type="ECO:0000313" key="10">
    <source>
        <dbReference type="EMBL" id="SPL62962.1"/>
    </source>
</evidence>
<dbReference type="GO" id="GO:0016763">
    <property type="term" value="F:pentosyltransferase activity"/>
    <property type="evidence" value="ECO:0007669"/>
    <property type="project" value="UniProtKB-ARBA"/>
</dbReference>
<keyword evidence="7" id="KW-0804">Transcription</keyword>
<dbReference type="Gene3D" id="3.40.1030.10">
    <property type="entry name" value="Nucleoside phosphorylase/phosphoribosyltransferase catalytic domain"/>
    <property type="match status" value="1"/>
</dbReference>
<dbReference type="EMBL" id="OOFM01000004">
    <property type="protein sequence ID" value="SPL62962.1"/>
    <property type="molecule type" value="Genomic_DNA"/>
</dbReference>
<dbReference type="InterPro" id="IPR000847">
    <property type="entry name" value="LysR_HTH_N"/>
</dbReference>
<dbReference type="InterPro" id="IPR036320">
    <property type="entry name" value="Glycosyl_Trfase_fam3_N_dom_sf"/>
</dbReference>
<feature type="region of interest" description="Disordered" evidence="8">
    <location>
        <begin position="1"/>
        <end position="20"/>
    </location>
</feature>
<keyword evidence="3" id="KW-0328">Glycosyltransferase</keyword>
<gene>
    <name evidence="10" type="ORF">OHAE_2894</name>
</gene>
<dbReference type="Pfam" id="PF02885">
    <property type="entry name" value="Glycos_trans_3N"/>
    <property type="match status" value="1"/>
</dbReference>
<dbReference type="SUPFAM" id="SSF52418">
    <property type="entry name" value="Nucleoside phosphorylase/phosphoribosyltransferase catalytic domain"/>
    <property type="match status" value="1"/>
</dbReference>
<evidence type="ECO:0000256" key="6">
    <source>
        <dbReference type="ARBA" id="ARBA00023125"/>
    </source>
</evidence>
<evidence type="ECO:0000256" key="2">
    <source>
        <dbReference type="ARBA" id="ARBA00022458"/>
    </source>
</evidence>
<feature type="domain" description="HTH lysR-type" evidence="9">
    <location>
        <begin position="27"/>
        <end position="82"/>
    </location>
</feature>
<reference evidence="11" key="1">
    <citation type="submission" date="2017-12" db="EMBL/GenBank/DDBJ databases">
        <authorList>
            <person name="Diaz M."/>
        </authorList>
    </citation>
    <scope>NUCLEOTIDE SEQUENCE [LARGE SCALE GENOMIC DNA]</scope>
    <source>
        <strain evidence="11">FI11154</strain>
    </source>
</reference>
<evidence type="ECO:0000256" key="3">
    <source>
        <dbReference type="ARBA" id="ARBA00022676"/>
    </source>
</evidence>
<dbReference type="GO" id="GO:0003700">
    <property type="term" value="F:DNA-binding transcription factor activity"/>
    <property type="evidence" value="ECO:0007669"/>
    <property type="project" value="InterPro"/>
</dbReference>
<evidence type="ECO:0000256" key="8">
    <source>
        <dbReference type="SAM" id="MobiDB-lite"/>
    </source>
</evidence>
<dbReference type="InterPro" id="IPR035902">
    <property type="entry name" value="Nuc_phospho_transferase"/>
</dbReference>
<dbReference type="Pfam" id="PF00126">
    <property type="entry name" value="HTH_1"/>
    <property type="match status" value="1"/>
</dbReference>
<dbReference type="SUPFAM" id="SSF47648">
    <property type="entry name" value="Nucleoside phosphorylase/phosphoribosyltransferase N-terminal domain"/>
    <property type="match status" value="1"/>
</dbReference>
<dbReference type="InterPro" id="IPR000312">
    <property type="entry name" value="Glycosyl_Trfase_fam3"/>
</dbReference>
<keyword evidence="4" id="KW-0808">Transferase</keyword>
<evidence type="ECO:0000256" key="7">
    <source>
        <dbReference type="ARBA" id="ARBA00023163"/>
    </source>
</evidence>
<dbReference type="AlphaFoldDB" id="A0A2P9HFT3"/>
<dbReference type="RefSeq" id="WP_109366984.1">
    <property type="nucleotide sequence ID" value="NZ_OOFM01000004.1"/>
</dbReference>
<evidence type="ECO:0000256" key="5">
    <source>
        <dbReference type="ARBA" id="ARBA00023015"/>
    </source>
</evidence>
<dbReference type="Gene3D" id="1.20.970.10">
    <property type="entry name" value="Transferase, Pyrimidine Nucleoside Phosphorylase, Chain C"/>
    <property type="match status" value="1"/>
</dbReference>
<dbReference type="PANTHER" id="PTHR30118">
    <property type="entry name" value="HTH-TYPE TRANSCRIPTIONAL REGULATOR LEUO-RELATED"/>
    <property type="match status" value="1"/>
</dbReference>
<organism evidence="10 11">
    <name type="scientific">Ochrobactrum soli</name>
    <dbReference type="NCBI Taxonomy" id="2448455"/>
    <lineage>
        <taxon>Bacteria</taxon>
        <taxon>Pseudomonadati</taxon>
        <taxon>Pseudomonadota</taxon>
        <taxon>Alphaproteobacteria</taxon>
        <taxon>Hyphomicrobiales</taxon>
        <taxon>Brucellaceae</taxon>
        <taxon>Brucella/Ochrobactrum group</taxon>
        <taxon>Ochrobactrum</taxon>
    </lineage>
</organism>
<dbReference type="InterPro" id="IPR036390">
    <property type="entry name" value="WH_DNA-bd_sf"/>
</dbReference>
<dbReference type="PANTHER" id="PTHR30118:SF15">
    <property type="entry name" value="TRANSCRIPTIONAL REGULATORY PROTEIN"/>
    <property type="match status" value="1"/>
</dbReference>
<dbReference type="InterPro" id="IPR017459">
    <property type="entry name" value="Glycosyl_Trfase_fam3_N_dom"/>
</dbReference>
<dbReference type="SUPFAM" id="SSF46785">
    <property type="entry name" value="Winged helix' DNA-binding domain"/>
    <property type="match status" value="1"/>
</dbReference>
<dbReference type="Proteomes" id="UP000246073">
    <property type="component" value="Unassembled WGS sequence"/>
</dbReference>
<accession>A0A2P9HFT3</accession>
<dbReference type="PROSITE" id="PS50931">
    <property type="entry name" value="HTH_LYSR"/>
    <property type="match status" value="1"/>
</dbReference>
<keyword evidence="6" id="KW-0238">DNA-binding</keyword>
<keyword evidence="5" id="KW-0805">Transcription regulation</keyword>
<dbReference type="NCBIfam" id="NF006564">
    <property type="entry name" value="PRK09071.1"/>
    <property type="match status" value="1"/>
</dbReference>
<name>A0A2P9HFT3_9HYPH</name>
<dbReference type="Gene3D" id="1.10.10.10">
    <property type="entry name" value="Winged helix-like DNA-binding domain superfamily/Winged helix DNA-binding domain"/>
    <property type="match status" value="1"/>
</dbReference>
<sequence length="497" mass="53700">MADKRAKSAKPAEKAESDGANPRLGQLRLLIALDALLVEGSVGGAAKQMGLSIPAMSRLLGQIRDHFDDPIFVRSGRAMIATPKAEALRGRLRRLANEADALMKPDAENAHVSACTGHHGWNRSAIVTPPPLTIRKVTDLENHPSAEYTAAQFADIQSENDPTRRLAKYIAVVGRKVGHTRPLELHEAEDAFTTIFAGEADPMQISALLRLIHYRGLTAPELAGMACASARFYAAGTNINTPALDWPAYLSPNSSQSPWFMLSALLVARAGYPVLMHGSCGVGELSGKLEIAAEAINMPIATSHELAESALRAHGICFMPMAGFAPQVQALLALYPLFESRSPVNSLVHLLNPLGLKSSFLGVSQPAYRELHRDAAVLLDMQSVSVVSTSRDVAELVPHRKHTIYRHVQGDSSALQLPTLSKASSDKHSSLSSFEYWHGVWSGTATDERAESIVIATAAMAMMTVSAADNNSYDAFHQKAAAMWRNRHSANTQVENR</sequence>
<keyword evidence="2" id="KW-0536">Nodulation</keyword>